<evidence type="ECO:0000313" key="2">
    <source>
        <dbReference type="Proteomes" id="UP000291404"/>
    </source>
</evidence>
<reference evidence="1 2" key="1">
    <citation type="submission" date="2017-12" db="EMBL/GenBank/DDBJ databases">
        <authorList>
            <person name="Pombert J.-F."/>
            <person name="Haag K.L."/>
            <person name="Ebert D."/>
        </authorList>
    </citation>
    <scope>NUCLEOTIDE SEQUENCE [LARGE SCALE GENOMIC DNA]</scope>
    <source>
        <strain evidence="1">BE-OM-2</strain>
    </source>
</reference>
<gene>
    <name evidence="1" type="ORF">CWI36_0882p0010</name>
</gene>
<dbReference type="Proteomes" id="UP000291404">
    <property type="component" value="Unassembled WGS sequence"/>
</dbReference>
<organism evidence="1 2">
    <name type="scientific">Hamiltosporidium magnivora</name>
    <dbReference type="NCBI Taxonomy" id="148818"/>
    <lineage>
        <taxon>Eukaryota</taxon>
        <taxon>Fungi</taxon>
        <taxon>Fungi incertae sedis</taxon>
        <taxon>Microsporidia</taxon>
        <taxon>Dubosqiidae</taxon>
        <taxon>Hamiltosporidium</taxon>
    </lineage>
</organism>
<name>A0A4Q9L7P8_9MICR</name>
<keyword evidence="2" id="KW-1185">Reference proteome</keyword>
<evidence type="ECO:0000313" key="1">
    <source>
        <dbReference type="EMBL" id="TBU03678.1"/>
    </source>
</evidence>
<sequence length="180" mass="20902">MNAKIGYLDGAIWWESQPNRSDPIDKRQSSGLLDFRVHNSANADTSRSLFVARLRAGISHTRNQKRTKSIRKSTCMLKENERKKIFESESNEIKMFRKVNDTRRAFIPRENSCRSETGEIISDTQRVKNRKSEHIRELLGECKDQADTDKVLDKPDNTGSYKDIVLSCEEVYKTMEKNEK</sequence>
<accession>A0A4Q9L7P8</accession>
<dbReference type="VEuPathDB" id="MicrosporidiaDB:CWI39_0252p0020"/>
<dbReference type="EMBL" id="PITI01000882">
    <property type="protein sequence ID" value="TBU03678.1"/>
    <property type="molecule type" value="Genomic_DNA"/>
</dbReference>
<dbReference type="AlphaFoldDB" id="A0A4Q9L7P8"/>
<protein>
    <submittedName>
        <fullName evidence="1">Uncharacterized protein</fullName>
    </submittedName>
</protein>
<dbReference type="VEuPathDB" id="MicrosporidiaDB:CWI36_0882p0010"/>
<comment type="caution">
    <text evidence="1">The sequence shown here is derived from an EMBL/GenBank/DDBJ whole genome shotgun (WGS) entry which is preliminary data.</text>
</comment>
<proteinExistence type="predicted"/>